<accession>A0ABR2Z701</accession>
<dbReference type="EMBL" id="JBBXMP010000727">
    <property type="protein sequence ID" value="KAL0057052.1"/>
    <property type="molecule type" value="Genomic_DNA"/>
</dbReference>
<gene>
    <name evidence="2" type="ORF">AAF712_016322</name>
</gene>
<feature type="region of interest" description="Disordered" evidence="1">
    <location>
        <begin position="1"/>
        <end position="62"/>
    </location>
</feature>
<protein>
    <submittedName>
        <fullName evidence="2">Uncharacterized protein</fullName>
    </submittedName>
</protein>
<name>A0ABR2Z701_9AGAR</name>
<evidence type="ECO:0000313" key="3">
    <source>
        <dbReference type="Proteomes" id="UP001437256"/>
    </source>
</evidence>
<feature type="region of interest" description="Disordered" evidence="1">
    <location>
        <begin position="274"/>
        <end position="303"/>
    </location>
</feature>
<feature type="compositionally biased region" description="Pro residues" evidence="1">
    <location>
        <begin position="9"/>
        <end position="24"/>
    </location>
</feature>
<evidence type="ECO:0000313" key="2">
    <source>
        <dbReference type="EMBL" id="KAL0057052.1"/>
    </source>
</evidence>
<dbReference type="Proteomes" id="UP001437256">
    <property type="component" value="Unassembled WGS sequence"/>
</dbReference>
<reference evidence="2 3" key="1">
    <citation type="submission" date="2024-05" db="EMBL/GenBank/DDBJ databases">
        <title>A draft genome resource for the thread blight pathogen Marasmius tenuissimus strain MS-2.</title>
        <authorList>
            <person name="Yulfo-Soto G.E."/>
            <person name="Baruah I.K."/>
            <person name="Amoako-Attah I."/>
            <person name="Bukari Y."/>
            <person name="Meinhardt L.W."/>
            <person name="Bailey B.A."/>
            <person name="Cohen S.P."/>
        </authorList>
    </citation>
    <scope>NUCLEOTIDE SEQUENCE [LARGE SCALE GENOMIC DNA]</scope>
    <source>
        <strain evidence="2 3">MS-2</strain>
    </source>
</reference>
<proteinExistence type="predicted"/>
<dbReference type="Pfam" id="PF20414">
    <property type="entry name" value="DUF6698"/>
    <property type="match status" value="1"/>
</dbReference>
<sequence>MPAASFPSQSPPPQSLSSPSPPPSEVEIHSLKRRLAQAEEENEKLRRKKRSGTDHETSLARASRKYVSLHTPLKVLVNEWDRRLDPDEESVQFNHAQPEDRALAKERDRNFNGFKELEKLFGKSNLARKLEDPNFLQVLKSWEKLGDDARGTDIRNCKSSVADWLNGIDRLFVAKGETPEYVDPSSRGKRSFRNNMTGRLLCPIHVNWDDPEVRRKIKDMDGINFPPSQQLYPRMLYAGYRGNPMIPHKRFLMSTLMVRCLKLIFTSNTSALRHNGDDSDSDDTSETEPPRKRQRVLREPTKKNVASRIGMTSVTPRAIAYTAVMLHFALSSAESWNIVNEGFNYAVFYDFIVDYLEVHISQERRRDLLNWWNAQVFPAKNTNSSPGELQLIEEDMALREIWSDCAVLAAQAGQKRQPEDSDQAGVQSSS</sequence>
<feature type="compositionally biased region" description="Basic and acidic residues" evidence="1">
    <location>
        <begin position="288"/>
        <end position="302"/>
    </location>
</feature>
<evidence type="ECO:0000256" key="1">
    <source>
        <dbReference type="SAM" id="MobiDB-lite"/>
    </source>
</evidence>
<comment type="caution">
    <text evidence="2">The sequence shown here is derived from an EMBL/GenBank/DDBJ whole genome shotgun (WGS) entry which is preliminary data.</text>
</comment>
<dbReference type="InterPro" id="IPR046521">
    <property type="entry name" value="DUF6698"/>
</dbReference>
<organism evidence="2 3">
    <name type="scientific">Marasmius tenuissimus</name>
    <dbReference type="NCBI Taxonomy" id="585030"/>
    <lineage>
        <taxon>Eukaryota</taxon>
        <taxon>Fungi</taxon>
        <taxon>Dikarya</taxon>
        <taxon>Basidiomycota</taxon>
        <taxon>Agaricomycotina</taxon>
        <taxon>Agaricomycetes</taxon>
        <taxon>Agaricomycetidae</taxon>
        <taxon>Agaricales</taxon>
        <taxon>Marasmiineae</taxon>
        <taxon>Marasmiaceae</taxon>
        <taxon>Marasmius</taxon>
    </lineage>
</organism>
<keyword evidence="3" id="KW-1185">Reference proteome</keyword>